<evidence type="ECO:0000313" key="9">
    <source>
        <dbReference type="EMBL" id="MBC4015585.1"/>
    </source>
</evidence>
<comment type="subcellular location">
    <subcellularLocation>
        <location evidence="1">Membrane</location>
        <topology evidence="1">Multi-pass membrane protein</topology>
    </subcellularLocation>
</comment>
<dbReference type="GO" id="GO:0006813">
    <property type="term" value="P:potassium ion transport"/>
    <property type="evidence" value="ECO:0007669"/>
    <property type="project" value="InterPro"/>
</dbReference>
<proteinExistence type="inferred from homology"/>
<evidence type="ECO:0000256" key="2">
    <source>
        <dbReference type="ARBA" id="ARBA00005551"/>
    </source>
</evidence>
<dbReference type="PANTHER" id="PTHR42751">
    <property type="entry name" value="SODIUM/HYDROGEN EXCHANGER FAMILY/TRKA DOMAIN PROTEIN"/>
    <property type="match status" value="1"/>
</dbReference>
<feature type="transmembrane region" description="Helical" evidence="7">
    <location>
        <begin position="359"/>
        <end position="378"/>
    </location>
</feature>
<dbReference type="InterPro" id="IPR038770">
    <property type="entry name" value="Na+/solute_symporter_sf"/>
</dbReference>
<dbReference type="GO" id="GO:0016020">
    <property type="term" value="C:membrane"/>
    <property type="evidence" value="ECO:0007669"/>
    <property type="project" value="UniProtKB-SubCell"/>
</dbReference>
<feature type="transmembrane region" description="Helical" evidence="7">
    <location>
        <begin position="302"/>
        <end position="322"/>
    </location>
</feature>
<dbReference type="Gene3D" id="3.40.50.720">
    <property type="entry name" value="NAD(P)-binding Rossmann-like Domain"/>
    <property type="match status" value="1"/>
</dbReference>
<reference evidence="9" key="1">
    <citation type="submission" date="2020-08" db="EMBL/GenBank/DDBJ databases">
        <authorList>
            <person name="Hu Y."/>
            <person name="Nguyen S.V."/>
            <person name="Li F."/>
            <person name="Fanning S."/>
        </authorList>
    </citation>
    <scope>NUCLEOTIDE SEQUENCE</scope>
    <source>
        <strain evidence="9">SYSU D8009</strain>
    </source>
</reference>
<organism evidence="9 10">
    <name type="scientific">Siccirubricoccus deserti</name>
    <dbReference type="NCBI Taxonomy" id="2013562"/>
    <lineage>
        <taxon>Bacteria</taxon>
        <taxon>Pseudomonadati</taxon>
        <taxon>Pseudomonadota</taxon>
        <taxon>Alphaproteobacteria</taxon>
        <taxon>Acetobacterales</taxon>
        <taxon>Roseomonadaceae</taxon>
        <taxon>Siccirubricoccus</taxon>
    </lineage>
</organism>
<evidence type="ECO:0000256" key="7">
    <source>
        <dbReference type="SAM" id="Phobius"/>
    </source>
</evidence>
<dbReference type="SUPFAM" id="SSF51735">
    <property type="entry name" value="NAD(P)-binding Rossmann-fold domains"/>
    <property type="match status" value="1"/>
</dbReference>
<evidence type="ECO:0000313" key="10">
    <source>
        <dbReference type="Proteomes" id="UP000600101"/>
    </source>
</evidence>
<protein>
    <submittedName>
        <fullName evidence="9">Cation:proton antiporter</fullName>
    </submittedName>
</protein>
<feature type="transmembrane region" description="Helical" evidence="7">
    <location>
        <begin position="222"/>
        <end position="255"/>
    </location>
</feature>
<evidence type="ECO:0000256" key="5">
    <source>
        <dbReference type="ARBA" id="ARBA00022989"/>
    </source>
</evidence>
<dbReference type="Pfam" id="PF00999">
    <property type="entry name" value="Na_H_Exchanger"/>
    <property type="match status" value="1"/>
</dbReference>
<evidence type="ECO:0000259" key="8">
    <source>
        <dbReference type="PROSITE" id="PS51201"/>
    </source>
</evidence>
<keyword evidence="4 7" id="KW-0812">Transmembrane</keyword>
<sequence>MHHVPPMLATLVVALTLALGLGVAARALRLPPLFGYLVAGVLVGPHTPGFIADAELTAMLAEVGVALLLFGVGLHFRLQDLLAVWRIALPGAAAQVAVGTALGALVGSSGFGLAMGPALAFGLVLAIASTAVATRTLEQSGHLSTQAGRIALGWLVMQDLVAVIALVVVPAAAASGLADLPRALGRVVLELLGFGACVFLLGRRGLPWLLTALARGRSRELFTLGVIVAALGVAFGAAVLFGVSFALGAFFAGVLLGESDLGHEAAAEAMPLQRVFTALFFVSVGMLLDPAALLATPLVSAAALLAVLLGTGLATFLLLLALRVETATAAIVAGALAQIGEFSFLLGKVAIMEGVLPTAANAPLIAAAFGAILLTPLSQRMLLWCAARIDQRPGYRSWQAATQGPAIRPLEGSIGAGQAIVVGYGRVGRVVAAALQRHRLPLVVVEADRRVAEAAMAAGLPTIWGDASRPEVMAAARPGTAELLILALPDAALAQQVLQLARQANPGILVAARVHDDDAMAALTGDDPVGLAVMGEREIALGIADFALLRLGVEASAVQRTIEMLRGGPAELMAD</sequence>
<dbReference type="Pfam" id="PF02254">
    <property type="entry name" value="TrkA_N"/>
    <property type="match status" value="1"/>
</dbReference>
<evidence type="ECO:0000256" key="4">
    <source>
        <dbReference type="ARBA" id="ARBA00022692"/>
    </source>
</evidence>
<keyword evidence="5 7" id="KW-1133">Transmembrane helix</keyword>
<dbReference type="GO" id="GO:0015297">
    <property type="term" value="F:antiporter activity"/>
    <property type="evidence" value="ECO:0007669"/>
    <property type="project" value="InterPro"/>
</dbReference>
<dbReference type="InterPro" id="IPR003148">
    <property type="entry name" value="RCK_N"/>
</dbReference>
<evidence type="ECO:0000256" key="6">
    <source>
        <dbReference type="ARBA" id="ARBA00023136"/>
    </source>
</evidence>
<feature type="transmembrane region" description="Helical" evidence="7">
    <location>
        <begin position="56"/>
        <end position="76"/>
    </location>
</feature>
<name>A0A9X0QXU0_9PROT</name>
<gene>
    <name evidence="9" type="ORF">H7965_09615</name>
</gene>
<keyword evidence="3" id="KW-0813">Transport</keyword>
<feature type="transmembrane region" description="Helical" evidence="7">
    <location>
        <begin position="111"/>
        <end position="133"/>
    </location>
</feature>
<feature type="transmembrane region" description="Helical" evidence="7">
    <location>
        <begin position="183"/>
        <end position="201"/>
    </location>
</feature>
<keyword evidence="6 7" id="KW-0472">Membrane</keyword>
<feature type="transmembrane region" description="Helical" evidence="7">
    <location>
        <begin position="154"/>
        <end position="177"/>
    </location>
</feature>
<dbReference type="PANTHER" id="PTHR42751:SF1">
    <property type="entry name" value="CATION_PROTON ANTIPORTER YBAL-RELATED"/>
    <property type="match status" value="1"/>
</dbReference>
<evidence type="ECO:0000256" key="3">
    <source>
        <dbReference type="ARBA" id="ARBA00022448"/>
    </source>
</evidence>
<dbReference type="InterPro" id="IPR006153">
    <property type="entry name" value="Cation/H_exchanger_TM"/>
</dbReference>
<dbReference type="EMBL" id="JACOMF010000008">
    <property type="protein sequence ID" value="MBC4015585.1"/>
    <property type="molecule type" value="Genomic_DNA"/>
</dbReference>
<dbReference type="InterPro" id="IPR036291">
    <property type="entry name" value="NAD(P)-bd_dom_sf"/>
</dbReference>
<feature type="transmembrane region" description="Helical" evidence="7">
    <location>
        <begin position="83"/>
        <end position="105"/>
    </location>
</feature>
<feature type="domain" description="RCK N-terminal" evidence="8">
    <location>
        <begin position="416"/>
        <end position="530"/>
    </location>
</feature>
<comment type="caution">
    <text evidence="9">The sequence shown here is derived from an EMBL/GenBank/DDBJ whole genome shotgun (WGS) entry which is preliminary data.</text>
</comment>
<evidence type="ECO:0000256" key="1">
    <source>
        <dbReference type="ARBA" id="ARBA00004141"/>
    </source>
</evidence>
<feature type="transmembrane region" description="Helical" evidence="7">
    <location>
        <begin position="328"/>
        <end position="347"/>
    </location>
</feature>
<dbReference type="PROSITE" id="PS51201">
    <property type="entry name" value="RCK_N"/>
    <property type="match status" value="1"/>
</dbReference>
<dbReference type="Gene3D" id="1.20.1530.20">
    <property type="match status" value="1"/>
</dbReference>
<dbReference type="RefSeq" id="WP_186770354.1">
    <property type="nucleotide sequence ID" value="NZ_JACOMF010000008.1"/>
</dbReference>
<dbReference type="GO" id="GO:1902600">
    <property type="term" value="P:proton transmembrane transport"/>
    <property type="evidence" value="ECO:0007669"/>
    <property type="project" value="InterPro"/>
</dbReference>
<dbReference type="AlphaFoldDB" id="A0A9X0QXU0"/>
<keyword evidence="10" id="KW-1185">Reference proteome</keyword>
<accession>A0A9X0QXU0</accession>
<dbReference type="Proteomes" id="UP000600101">
    <property type="component" value="Unassembled WGS sequence"/>
</dbReference>
<comment type="similarity">
    <text evidence="2">Belongs to the monovalent cation:proton antiporter 2 (CPA2) transporter (TC 2.A.37) family.</text>
</comment>